<dbReference type="InterPro" id="IPR011989">
    <property type="entry name" value="ARM-like"/>
</dbReference>
<dbReference type="InterPro" id="IPR029240">
    <property type="entry name" value="MMS19_N"/>
</dbReference>
<keyword evidence="9" id="KW-1185">Reference proteome</keyword>
<evidence type="ECO:0000259" key="7">
    <source>
        <dbReference type="Pfam" id="PF14500"/>
    </source>
</evidence>
<dbReference type="EMBL" id="KN832881">
    <property type="protein sequence ID" value="KIM97687.1"/>
    <property type="molecule type" value="Genomic_DNA"/>
</dbReference>
<dbReference type="Gene3D" id="1.25.10.10">
    <property type="entry name" value="Leucine-rich Repeat Variant"/>
    <property type="match status" value="1"/>
</dbReference>
<accession>A0A0C3D714</accession>
<dbReference type="SUPFAM" id="SSF48371">
    <property type="entry name" value="ARM repeat"/>
    <property type="match status" value="1"/>
</dbReference>
<evidence type="ECO:0000313" key="8">
    <source>
        <dbReference type="EMBL" id="KIM97687.1"/>
    </source>
</evidence>
<dbReference type="InterPro" id="IPR016024">
    <property type="entry name" value="ARM-type_fold"/>
</dbReference>
<evidence type="ECO:0000256" key="2">
    <source>
        <dbReference type="ARBA" id="ARBA00009340"/>
    </source>
</evidence>
<dbReference type="PANTHER" id="PTHR12891:SF0">
    <property type="entry name" value="MMS19 NUCLEOTIDE EXCISION REPAIR PROTEIN HOMOLOG"/>
    <property type="match status" value="1"/>
</dbReference>
<dbReference type="GO" id="GO:0097361">
    <property type="term" value="C:cytosolic [4Fe-4S] assembly targeting complex"/>
    <property type="evidence" value="ECO:0007669"/>
    <property type="project" value="UniProtKB-UniRule"/>
</dbReference>
<evidence type="ECO:0000256" key="1">
    <source>
        <dbReference type="ARBA" id="ARBA00004123"/>
    </source>
</evidence>
<feature type="domain" description="MMS19 N-terminal" evidence="7">
    <location>
        <begin position="4"/>
        <end position="201"/>
    </location>
</feature>
<dbReference type="InParanoid" id="A0A0C3D714"/>
<dbReference type="Proteomes" id="UP000054321">
    <property type="component" value="Unassembled WGS sequence"/>
</dbReference>
<evidence type="ECO:0000256" key="4">
    <source>
        <dbReference type="ARBA" id="ARBA00023242"/>
    </source>
</evidence>
<keyword evidence="4 5" id="KW-0539">Nucleus</keyword>
<comment type="subcellular location">
    <subcellularLocation>
        <location evidence="1 5">Nucleus</location>
    </subcellularLocation>
</comment>
<dbReference type="InterPro" id="IPR039920">
    <property type="entry name" value="MMS19"/>
</dbReference>
<name>A0A0C3D714_OIDMZ</name>
<dbReference type="GO" id="GO:0006281">
    <property type="term" value="P:DNA repair"/>
    <property type="evidence" value="ECO:0007669"/>
    <property type="project" value="UniProtKB-UniRule"/>
</dbReference>
<dbReference type="GO" id="GO:0005634">
    <property type="term" value="C:nucleus"/>
    <property type="evidence" value="ECO:0007669"/>
    <property type="project" value="UniProtKB-SubCell"/>
</dbReference>
<dbReference type="STRING" id="913774.A0A0C3D714"/>
<organism evidence="8 9">
    <name type="scientific">Oidiodendron maius (strain Zn)</name>
    <dbReference type="NCBI Taxonomy" id="913774"/>
    <lineage>
        <taxon>Eukaryota</taxon>
        <taxon>Fungi</taxon>
        <taxon>Dikarya</taxon>
        <taxon>Ascomycota</taxon>
        <taxon>Pezizomycotina</taxon>
        <taxon>Leotiomycetes</taxon>
        <taxon>Leotiomycetes incertae sedis</taxon>
        <taxon>Myxotrichaceae</taxon>
        <taxon>Oidiodendron</taxon>
    </lineage>
</organism>
<reference evidence="8 9" key="1">
    <citation type="submission" date="2014-04" db="EMBL/GenBank/DDBJ databases">
        <authorList>
            <consortium name="DOE Joint Genome Institute"/>
            <person name="Kuo A."/>
            <person name="Martino E."/>
            <person name="Perotto S."/>
            <person name="Kohler A."/>
            <person name="Nagy L.G."/>
            <person name="Floudas D."/>
            <person name="Copeland A."/>
            <person name="Barry K.W."/>
            <person name="Cichocki N."/>
            <person name="Veneault-Fourrey C."/>
            <person name="LaButti K."/>
            <person name="Lindquist E.A."/>
            <person name="Lipzen A."/>
            <person name="Lundell T."/>
            <person name="Morin E."/>
            <person name="Murat C."/>
            <person name="Sun H."/>
            <person name="Tunlid A."/>
            <person name="Henrissat B."/>
            <person name="Grigoriev I.V."/>
            <person name="Hibbett D.S."/>
            <person name="Martin F."/>
            <person name="Nordberg H.P."/>
            <person name="Cantor M.N."/>
            <person name="Hua S.X."/>
        </authorList>
    </citation>
    <scope>NUCLEOTIDE SEQUENCE [LARGE SCALE GENOMIC DNA]</scope>
    <source>
        <strain evidence="8 9">Zn</strain>
    </source>
</reference>
<dbReference type="HOGENOM" id="CLU_005943_1_0_1"/>
<keyword evidence="5" id="KW-0234">DNA repair</keyword>
<evidence type="ECO:0000256" key="3">
    <source>
        <dbReference type="ARBA" id="ARBA00022737"/>
    </source>
</evidence>
<evidence type="ECO:0000256" key="5">
    <source>
        <dbReference type="RuleBase" id="RU367072"/>
    </source>
</evidence>
<evidence type="ECO:0000259" key="6">
    <source>
        <dbReference type="Pfam" id="PF12460"/>
    </source>
</evidence>
<keyword evidence="3" id="KW-0677">Repeat</keyword>
<dbReference type="Pfam" id="PF14500">
    <property type="entry name" value="MMS19_N"/>
    <property type="match status" value="1"/>
</dbReference>
<keyword evidence="5" id="KW-0227">DNA damage</keyword>
<evidence type="ECO:0000313" key="9">
    <source>
        <dbReference type="Proteomes" id="UP000054321"/>
    </source>
</evidence>
<dbReference type="GO" id="GO:0016226">
    <property type="term" value="P:iron-sulfur cluster assembly"/>
    <property type="evidence" value="ECO:0007669"/>
    <property type="project" value="UniProtKB-UniRule"/>
</dbReference>
<feature type="domain" description="MMS19 C-terminal" evidence="6">
    <location>
        <begin position="410"/>
        <end position="867"/>
    </location>
</feature>
<dbReference type="PANTHER" id="PTHR12891">
    <property type="entry name" value="DNA REPAIR/TRANSCRIPTION PROTEIN MET18/MMS19"/>
    <property type="match status" value="1"/>
</dbReference>
<dbReference type="AlphaFoldDB" id="A0A0C3D714"/>
<proteinExistence type="inferred from homology"/>
<gene>
    <name evidence="8" type="ORF">OIDMADRAFT_202721</name>
</gene>
<dbReference type="OrthoDB" id="342900at2759"/>
<comment type="similarity">
    <text evidence="2 5">Belongs to the MET18/MMS19 family.</text>
</comment>
<sequence>MENQRFPPRDAKLVALSVFAFNRDSNLRDQKAATRLSLLELIATLMRLYKSNLTTNIGSGKFVEGVVAMAEFEKDPTCLNVLFPIYAVLGKEWELSDDTLTLIWDSFIRYYPIKIGGRATSVPSPDELKQLLLDCFISNDRYARLAFPRLMDLLDANQDLSANVKMDVLFTIAYAVGGYSASEVIHWAPRLWDSLKFEVWNGDNGDAIAASLNIISSIAKSLSSPALDWNDIENPYTKALLSLLATSLVEYQRNLIDDIYFSAMTDSISTTTDGVDYRAATIKGLVVLVDIQNMLSDFEKGTIIESLNSILLQSNLIDTVRKEAVSALQHISCSDPANFEKITLVNFMSKLPRSISTDEIQGKLELESVIYLFDSLVQIACTAICYSETNAEIDLEYRDRVFIASQKAMVDKLINILEQDGQLQYANVILGAIYHGLNSYDAALTLESKSAGSFKALVGNSRHHPYAWITLGLFKNIVKVKQLEGGTPYIGLRTLEDDEQIMDKFVSLVARITTLTLRSGQTTTTNNFFNSPDKSNPTTPSQVWSLFIENVPESIDTTQVDLIDGPSDKLLANVFSMSLVAGVRREDKSRLQIDVGKVALAMIKNATSTKTKCSQFTRISMLHFMQLLVNKFGAAMEKVGDRALVQVMVDLIKEGEANSNEAEIERYYQALAYFAAAALARCDPSSEALIHLMVEGLKHPTVGRKTAQSFRILLAPSSVINEANFCIIRPLRQGRLFNLGMEEIKTQWTKYSFERQEDPMADDIKTNCLIALANSLAYMDAKVYINNVNMVLPLILEGTNVQNDDFTKLACIEIIRKVVPLSPDAVRVHLDSVINRMTDRTHNTYYSPSDANAACRVAAVDVLGLLPKYVDNAELLKRKSKIMTELDTALNDVDVEVRTKAQKCKMAYFNLDG</sequence>
<reference evidence="9" key="2">
    <citation type="submission" date="2015-01" db="EMBL/GenBank/DDBJ databases">
        <title>Evolutionary Origins and Diversification of the Mycorrhizal Mutualists.</title>
        <authorList>
            <consortium name="DOE Joint Genome Institute"/>
            <consortium name="Mycorrhizal Genomics Consortium"/>
            <person name="Kohler A."/>
            <person name="Kuo A."/>
            <person name="Nagy L.G."/>
            <person name="Floudas D."/>
            <person name="Copeland A."/>
            <person name="Barry K.W."/>
            <person name="Cichocki N."/>
            <person name="Veneault-Fourrey C."/>
            <person name="LaButti K."/>
            <person name="Lindquist E.A."/>
            <person name="Lipzen A."/>
            <person name="Lundell T."/>
            <person name="Morin E."/>
            <person name="Murat C."/>
            <person name="Riley R."/>
            <person name="Ohm R."/>
            <person name="Sun H."/>
            <person name="Tunlid A."/>
            <person name="Henrissat B."/>
            <person name="Grigoriev I.V."/>
            <person name="Hibbett D.S."/>
            <person name="Martin F."/>
        </authorList>
    </citation>
    <scope>NUCLEOTIDE SEQUENCE [LARGE SCALE GENOMIC DNA]</scope>
    <source>
        <strain evidence="9">Zn</strain>
    </source>
</reference>
<dbReference type="InterPro" id="IPR024687">
    <property type="entry name" value="MMS19_C"/>
</dbReference>
<protein>
    <recommendedName>
        <fullName evidence="5">MMS19 nucleotide excision repair protein</fullName>
    </recommendedName>
</protein>
<dbReference type="GO" id="GO:0051604">
    <property type="term" value="P:protein maturation"/>
    <property type="evidence" value="ECO:0007669"/>
    <property type="project" value="UniProtKB-UniRule"/>
</dbReference>
<dbReference type="Pfam" id="PF12460">
    <property type="entry name" value="MMS19_C"/>
    <property type="match status" value="1"/>
</dbReference>
<comment type="function">
    <text evidence="5">Key component of the cytosolic iron-sulfur protein assembly (CIA) complex, a multiprotein complex that mediates the incorporation of iron-sulfur cluster into apoproteins specifically involved in DNA metabolism and genomic integrity. In the CIA complex, MMS19 acts as an adapter between early-acting CIA components and a subset of cellular target iron-sulfur proteins.</text>
</comment>